<dbReference type="GO" id="GO:0005524">
    <property type="term" value="F:ATP binding"/>
    <property type="evidence" value="ECO:0007669"/>
    <property type="project" value="UniProtKB-KW"/>
</dbReference>
<evidence type="ECO:0000259" key="9">
    <source>
        <dbReference type="PROSITE" id="PS50893"/>
    </source>
</evidence>
<dbReference type="PANTHER" id="PTHR42781:SF4">
    <property type="entry name" value="SPERMIDINE_PUTRESCINE IMPORT ATP-BINDING PROTEIN POTA"/>
    <property type="match status" value="1"/>
</dbReference>
<evidence type="ECO:0000256" key="5">
    <source>
        <dbReference type="ARBA" id="ARBA00022840"/>
    </source>
</evidence>
<organism evidence="10 11">
    <name type="scientific">Aquimarina litoralis</name>
    <dbReference type="NCBI Taxonomy" id="584605"/>
    <lineage>
        <taxon>Bacteria</taxon>
        <taxon>Pseudomonadati</taxon>
        <taxon>Bacteroidota</taxon>
        <taxon>Flavobacteriia</taxon>
        <taxon>Flavobacteriales</taxon>
        <taxon>Flavobacteriaceae</taxon>
        <taxon>Aquimarina</taxon>
    </lineage>
</organism>
<dbReference type="EMBL" id="BAAAGE010000005">
    <property type="protein sequence ID" value="GAA0730638.1"/>
    <property type="molecule type" value="Genomic_DNA"/>
</dbReference>
<dbReference type="InterPro" id="IPR003439">
    <property type="entry name" value="ABC_transporter-like_ATP-bd"/>
</dbReference>
<dbReference type="InterPro" id="IPR017871">
    <property type="entry name" value="ABC_transporter-like_CS"/>
</dbReference>
<name>A0ABN1J6Z9_9FLAO</name>
<dbReference type="Proteomes" id="UP001501758">
    <property type="component" value="Unassembled WGS sequence"/>
</dbReference>
<keyword evidence="6" id="KW-0408">Iron</keyword>
<feature type="domain" description="ABC transporter" evidence="9">
    <location>
        <begin position="1"/>
        <end position="234"/>
    </location>
</feature>
<dbReference type="CDD" id="cd03259">
    <property type="entry name" value="ABC_Carb_Solutes_like"/>
    <property type="match status" value="1"/>
</dbReference>
<keyword evidence="1" id="KW-0813">Transport</keyword>
<keyword evidence="7" id="KW-0406">Ion transport</keyword>
<dbReference type="PROSITE" id="PS50893">
    <property type="entry name" value="ABC_TRANSPORTER_2"/>
    <property type="match status" value="1"/>
</dbReference>
<dbReference type="Gene3D" id="3.40.50.300">
    <property type="entry name" value="P-loop containing nucleotide triphosphate hydrolases"/>
    <property type="match status" value="1"/>
</dbReference>
<dbReference type="SUPFAM" id="SSF52540">
    <property type="entry name" value="P-loop containing nucleoside triphosphate hydrolases"/>
    <property type="match status" value="1"/>
</dbReference>
<comment type="caution">
    <text evidence="10">The sequence shown here is derived from an EMBL/GenBank/DDBJ whole genome shotgun (WGS) entry which is preliminary data.</text>
</comment>
<evidence type="ECO:0000313" key="10">
    <source>
        <dbReference type="EMBL" id="GAA0730638.1"/>
    </source>
</evidence>
<evidence type="ECO:0000256" key="6">
    <source>
        <dbReference type="ARBA" id="ARBA00023004"/>
    </source>
</evidence>
<evidence type="ECO:0000256" key="2">
    <source>
        <dbReference type="ARBA" id="ARBA00022475"/>
    </source>
</evidence>
<dbReference type="SMART" id="SM00382">
    <property type="entry name" value="AAA"/>
    <property type="match status" value="1"/>
</dbReference>
<keyword evidence="2" id="KW-1003">Cell membrane</keyword>
<reference evidence="10 11" key="1">
    <citation type="journal article" date="2019" name="Int. J. Syst. Evol. Microbiol.">
        <title>The Global Catalogue of Microorganisms (GCM) 10K type strain sequencing project: providing services to taxonomists for standard genome sequencing and annotation.</title>
        <authorList>
            <consortium name="The Broad Institute Genomics Platform"/>
            <consortium name="The Broad Institute Genome Sequencing Center for Infectious Disease"/>
            <person name="Wu L."/>
            <person name="Ma J."/>
        </authorList>
    </citation>
    <scope>NUCLEOTIDE SEQUENCE [LARGE SCALE GENOMIC DNA]</scope>
    <source>
        <strain evidence="10 11">JCM 15974</strain>
    </source>
</reference>
<evidence type="ECO:0000256" key="1">
    <source>
        <dbReference type="ARBA" id="ARBA00022448"/>
    </source>
</evidence>
<gene>
    <name evidence="10" type="ORF">GCM10009430_42010</name>
</gene>
<evidence type="ECO:0000313" key="11">
    <source>
        <dbReference type="Proteomes" id="UP001501758"/>
    </source>
</evidence>
<dbReference type="PROSITE" id="PS00211">
    <property type="entry name" value="ABC_TRANSPORTER_1"/>
    <property type="match status" value="1"/>
</dbReference>
<protein>
    <submittedName>
        <fullName evidence="10">Sulfate/molybdate ABC transporter ATP-binding protein</fullName>
    </submittedName>
</protein>
<dbReference type="InterPro" id="IPR050093">
    <property type="entry name" value="ABC_SmlMolc_Importer"/>
</dbReference>
<keyword evidence="5 10" id="KW-0067">ATP-binding</keyword>
<keyword evidence="8" id="KW-0472">Membrane</keyword>
<dbReference type="PANTHER" id="PTHR42781">
    <property type="entry name" value="SPERMIDINE/PUTRESCINE IMPORT ATP-BINDING PROTEIN POTA"/>
    <property type="match status" value="1"/>
</dbReference>
<dbReference type="InterPro" id="IPR027417">
    <property type="entry name" value="P-loop_NTPase"/>
</dbReference>
<evidence type="ECO:0000256" key="4">
    <source>
        <dbReference type="ARBA" id="ARBA00022741"/>
    </source>
</evidence>
<evidence type="ECO:0000256" key="3">
    <source>
        <dbReference type="ARBA" id="ARBA00022496"/>
    </source>
</evidence>
<dbReference type="RefSeq" id="WP_343914215.1">
    <property type="nucleotide sequence ID" value="NZ_BAAAGE010000005.1"/>
</dbReference>
<evidence type="ECO:0000256" key="8">
    <source>
        <dbReference type="ARBA" id="ARBA00023136"/>
    </source>
</evidence>
<keyword evidence="4" id="KW-0547">Nucleotide-binding</keyword>
<evidence type="ECO:0000256" key="7">
    <source>
        <dbReference type="ARBA" id="ARBA00023065"/>
    </source>
</evidence>
<accession>A0ABN1J6Z9</accession>
<sequence length="292" mass="32826">MIKATIHKTLRSATGKMNLAIELDFKRGQFVTLYGPSGAGKTTTLRIIAGLLSPDKGSIEVNDCIWFDNERKINRVPQQRKIGYVFQDYALFPHMTVRKNLEFALDNKQDKAIVDELIGIVELEELQDRKPETLSGGQQQRVALARALVRKPEVLLLDEPLSALDIRMRSKLQDYILKVHKKYHLTTILVSHDIGEIIKMSDVVYKLQDGCVEKVGKPMTVFASNQLSGKFQFVGEVIDITKEDVIYIVTVLIGQNVVKVVAQEQEIVNLEIGDKVIVASKAFNPVLQKIEA</sequence>
<proteinExistence type="predicted"/>
<dbReference type="InterPro" id="IPR015853">
    <property type="entry name" value="ABC_transpr_FbpC"/>
</dbReference>
<keyword evidence="3" id="KW-0410">Iron transport</keyword>
<dbReference type="InterPro" id="IPR003593">
    <property type="entry name" value="AAA+_ATPase"/>
</dbReference>
<keyword evidence="11" id="KW-1185">Reference proteome</keyword>
<dbReference type="Pfam" id="PF00005">
    <property type="entry name" value="ABC_tran"/>
    <property type="match status" value="1"/>
</dbReference>